<reference evidence="1" key="1">
    <citation type="submission" date="2016-05" db="EMBL/GenBank/DDBJ databases">
        <authorList>
            <person name="Lavstsen T."/>
            <person name="Jespersen J.S."/>
        </authorList>
    </citation>
    <scope>NUCLEOTIDE SEQUENCE</scope>
    <source>
        <tissue evidence="1">Brain</tissue>
    </source>
</reference>
<reference evidence="1" key="2">
    <citation type="submission" date="2016-06" db="EMBL/GenBank/DDBJ databases">
        <title>The genome of a short-lived fish provides insights into sex chromosome evolution and the genetic control of aging.</title>
        <authorList>
            <person name="Reichwald K."/>
            <person name="Felder M."/>
            <person name="Petzold A."/>
            <person name="Koch P."/>
            <person name="Groth M."/>
            <person name="Platzer M."/>
        </authorList>
    </citation>
    <scope>NUCLEOTIDE SEQUENCE</scope>
    <source>
        <tissue evidence="1">Brain</tissue>
    </source>
</reference>
<evidence type="ECO:0000313" key="1">
    <source>
        <dbReference type="EMBL" id="SBP56620.1"/>
    </source>
</evidence>
<proteinExistence type="predicted"/>
<dbReference type="EMBL" id="HADY01018135">
    <property type="protein sequence ID" value="SBP56620.1"/>
    <property type="molecule type" value="Transcribed_RNA"/>
</dbReference>
<name>A0A1A8AQW2_NOTFU</name>
<dbReference type="AlphaFoldDB" id="A0A1A8AQW2"/>
<gene>
    <name evidence="1" type="primary">Nfu_g_1_020158</name>
</gene>
<sequence>MTPSQFCMKRKTKFLLTCAFPPSSDAHTFFSEETLNMEPKCLSLCVCVMGGVIQGQREGGARCWWKRGRGFLFFISSLRSSFPSSDVLFYPPPPLTVSKQQKKPSVLLFPLINLNRDNKC</sequence>
<organism evidence="1">
    <name type="scientific">Nothobranchius furzeri</name>
    <name type="common">Turquoise killifish</name>
    <dbReference type="NCBI Taxonomy" id="105023"/>
    <lineage>
        <taxon>Eukaryota</taxon>
        <taxon>Metazoa</taxon>
        <taxon>Chordata</taxon>
        <taxon>Craniata</taxon>
        <taxon>Vertebrata</taxon>
        <taxon>Euteleostomi</taxon>
        <taxon>Actinopterygii</taxon>
        <taxon>Neopterygii</taxon>
        <taxon>Teleostei</taxon>
        <taxon>Neoteleostei</taxon>
        <taxon>Acanthomorphata</taxon>
        <taxon>Ovalentaria</taxon>
        <taxon>Atherinomorphae</taxon>
        <taxon>Cyprinodontiformes</taxon>
        <taxon>Nothobranchiidae</taxon>
        <taxon>Nothobranchius</taxon>
    </lineage>
</organism>
<protein>
    <submittedName>
        <fullName evidence="1">Uncharacterized protein</fullName>
    </submittedName>
</protein>
<accession>A0A1A8AQW2</accession>